<gene>
    <name evidence="1" type="ORF">rCG_61132</name>
</gene>
<accession>A6KE04</accession>
<organism evidence="1 2">
    <name type="scientific">Rattus norvegicus</name>
    <name type="common">Rat</name>
    <dbReference type="NCBI Taxonomy" id="10116"/>
    <lineage>
        <taxon>Eukaryota</taxon>
        <taxon>Metazoa</taxon>
        <taxon>Chordata</taxon>
        <taxon>Craniata</taxon>
        <taxon>Vertebrata</taxon>
        <taxon>Euteleostomi</taxon>
        <taxon>Mammalia</taxon>
        <taxon>Eutheria</taxon>
        <taxon>Euarchontoglires</taxon>
        <taxon>Glires</taxon>
        <taxon>Rodentia</taxon>
        <taxon>Myomorpha</taxon>
        <taxon>Muroidea</taxon>
        <taxon>Muridae</taxon>
        <taxon>Murinae</taxon>
        <taxon>Rattus</taxon>
    </lineage>
</organism>
<reference evidence="1 2" key="1">
    <citation type="submission" date="2005-07" db="EMBL/GenBank/DDBJ databases">
        <authorList>
            <person name="Mural R.J."/>
            <person name="Li P.W."/>
            <person name="Adams M.D."/>
            <person name="Amanatides P.G."/>
            <person name="Baden-Tillson H."/>
            <person name="Barnstead M."/>
            <person name="Chin S.H."/>
            <person name="Dew I."/>
            <person name="Evans C.A."/>
            <person name="Ferriera S."/>
            <person name="Flanigan M."/>
            <person name="Fosler C."/>
            <person name="Glodek A."/>
            <person name="Gu Z."/>
            <person name="Holt R.A."/>
            <person name="Jennings D."/>
            <person name="Kraft C.L."/>
            <person name="Lu F."/>
            <person name="Nguyen T."/>
            <person name="Nusskern D.R."/>
            <person name="Pfannkoch C.M."/>
            <person name="Sitter C."/>
            <person name="Sutton G.G."/>
            <person name="Venter J.C."/>
            <person name="Wang Z."/>
            <person name="Woodage T."/>
            <person name="Zheng X.H."/>
            <person name="Zhong F."/>
        </authorList>
    </citation>
    <scope>NUCLEOTIDE SEQUENCE [LARGE SCALE GENOMIC DNA]</scope>
    <source>
        <strain>BN</strain>
        <strain evidence="2">Sprague-Dawley</strain>
    </source>
</reference>
<proteinExistence type="predicted"/>
<dbReference type="Proteomes" id="UP000234681">
    <property type="component" value="Chromosome 15"/>
</dbReference>
<dbReference type="AlphaFoldDB" id="A6KE04"/>
<evidence type="ECO:0000313" key="2">
    <source>
        <dbReference type="Proteomes" id="UP000234681"/>
    </source>
</evidence>
<evidence type="ECO:0000313" key="1">
    <source>
        <dbReference type="EMBL" id="EDL88309.1"/>
    </source>
</evidence>
<sequence length="32" mass="3277">MLCASGRCSQPLVSSVAAAVLVLELSSPRLSM</sequence>
<name>A6KE04_RAT</name>
<dbReference type="EMBL" id="CH474040">
    <property type="protein sequence ID" value="EDL88309.1"/>
    <property type="molecule type" value="Genomic_DNA"/>
</dbReference>
<protein>
    <submittedName>
        <fullName evidence="1">RCG61132</fullName>
    </submittedName>
</protein>